<dbReference type="AlphaFoldDB" id="A0A3N1KXD6"/>
<dbReference type="Pfam" id="PF00353">
    <property type="entry name" value="HemolysinCabind"/>
    <property type="match status" value="3"/>
</dbReference>
<dbReference type="PANTHER" id="PTHR38340">
    <property type="entry name" value="S-LAYER PROTEIN"/>
    <property type="match status" value="1"/>
</dbReference>
<comment type="subcellular location">
    <subcellularLocation>
        <location evidence="1">Secreted</location>
    </subcellularLocation>
</comment>
<sequence length="633" mass="65670">MAVISWNGASNLDLKILGQTFDFRSDVLQISDPSLQANQFDLVENGTDLVIVKSRDATGAPLPAASVTYAYIPNMLLRQVGGTDSSPVSSNIVLSNGGQLYIGDRITDTLTDDAGNDATALSTQLQSVQVWGLGGADTISTGDGADRVYGNTGADSISGGAGNDSIYGGQENDTVSGGGGNDNVAGDAGNDQVNGGSGNDILYGGAGNDVIDPDTGNDTIFAGNGNDTVTVGDSDTGNKLIYMDKLQDYVNIISTTGDHVVYLGENNDIAELEANSGDIQVFGQDGNDEIYAQNSGSDTLDGGNDDDDILVGNGSVGDKVLIGGFGDDNIYVSDTSGFADDQILPNTHVTVSGGEGEDFVGYNRGLFITDANDGGTDDDTIQFLQQTILTLRDKSIENFETVSFSYYSGDRVIFADGNVASGASMDVYGNGGEDYLDAGRETNGTYVLFGGEDSDTLIGGAKNDTLVGGEDTDLLTGGAGKDQFVFEDGDFADTISPYYPEPDVLQDFTGGTDQAIFNGNAFGGVSAIDGYKGTTGVGASANDNLLIATGQGYSTITQFDTFLSEGAADNNKPGFYIFFNTSANRAEMYFDTDMTSTAGAILIATFNNITAVSQLDKLNEGPTGNNSGDFVII</sequence>
<protein>
    <submittedName>
        <fullName evidence="4">Hemolysin type calcium-binding protein</fullName>
    </submittedName>
</protein>
<dbReference type="InterPro" id="IPR001343">
    <property type="entry name" value="Hemolysn_Ca-bd"/>
</dbReference>
<comment type="caution">
    <text evidence="4">The sequence shown here is derived from an EMBL/GenBank/DDBJ whole genome shotgun (WGS) entry which is preliminary data.</text>
</comment>
<dbReference type="RefSeq" id="WP_170216673.1">
    <property type="nucleotide sequence ID" value="NZ_AP019700.1"/>
</dbReference>
<dbReference type="GO" id="GO:0005576">
    <property type="term" value="C:extracellular region"/>
    <property type="evidence" value="ECO:0007669"/>
    <property type="project" value="UniProtKB-SubCell"/>
</dbReference>
<name>A0A3N1KXD6_9PROT</name>
<dbReference type="PRINTS" id="PR00313">
    <property type="entry name" value="CABNDNGRPT"/>
</dbReference>
<keyword evidence="5" id="KW-1185">Reference proteome</keyword>
<feature type="compositionally biased region" description="Low complexity" evidence="3">
    <location>
        <begin position="182"/>
        <end position="191"/>
    </location>
</feature>
<dbReference type="Gene3D" id="2.150.10.10">
    <property type="entry name" value="Serralysin-like metalloprotease, C-terminal"/>
    <property type="match status" value="2"/>
</dbReference>
<dbReference type="PANTHER" id="PTHR38340:SF1">
    <property type="entry name" value="S-LAYER PROTEIN"/>
    <property type="match status" value="1"/>
</dbReference>
<accession>A0A3N1KXD6</accession>
<reference evidence="4 5" key="1">
    <citation type="submission" date="2018-11" db="EMBL/GenBank/DDBJ databases">
        <title>Genomic Encyclopedia of Type Strains, Phase IV (KMG-IV): sequencing the most valuable type-strain genomes for metagenomic binning, comparative biology and taxonomic classification.</title>
        <authorList>
            <person name="Goeker M."/>
        </authorList>
    </citation>
    <scope>NUCLEOTIDE SEQUENCE [LARGE SCALE GENOMIC DNA]</scope>
    <source>
        <strain evidence="4 5">DSM 5900</strain>
    </source>
</reference>
<dbReference type="EMBL" id="RJKX01000017">
    <property type="protein sequence ID" value="ROP83270.1"/>
    <property type="molecule type" value="Genomic_DNA"/>
</dbReference>
<dbReference type="InterPro" id="IPR011049">
    <property type="entry name" value="Serralysin-like_metalloprot_C"/>
</dbReference>
<evidence type="ECO:0000313" key="5">
    <source>
        <dbReference type="Proteomes" id="UP000278222"/>
    </source>
</evidence>
<evidence type="ECO:0000313" key="4">
    <source>
        <dbReference type="EMBL" id="ROP83270.1"/>
    </source>
</evidence>
<gene>
    <name evidence="4" type="ORF">EDC65_4803</name>
</gene>
<evidence type="ECO:0000256" key="3">
    <source>
        <dbReference type="SAM" id="MobiDB-lite"/>
    </source>
</evidence>
<dbReference type="SUPFAM" id="SSF51120">
    <property type="entry name" value="beta-Roll"/>
    <property type="match status" value="4"/>
</dbReference>
<keyword evidence="2" id="KW-0964">Secreted</keyword>
<evidence type="ECO:0000256" key="2">
    <source>
        <dbReference type="ARBA" id="ARBA00022525"/>
    </source>
</evidence>
<feature type="region of interest" description="Disordered" evidence="3">
    <location>
        <begin position="160"/>
        <end position="199"/>
    </location>
</feature>
<proteinExistence type="predicted"/>
<organism evidence="4 5">
    <name type="scientific">Stella humosa</name>
    <dbReference type="NCBI Taxonomy" id="94"/>
    <lineage>
        <taxon>Bacteria</taxon>
        <taxon>Pseudomonadati</taxon>
        <taxon>Pseudomonadota</taxon>
        <taxon>Alphaproteobacteria</taxon>
        <taxon>Rhodospirillales</taxon>
        <taxon>Stellaceae</taxon>
        <taxon>Stella</taxon>
    </lineage>
</organism>
<dbReference type="InterPro" id="IPR050557">
    <property type="entry name" value="RTX_toxin/Mannuronan_C5-epim"/>
</dbReference>
<evidence type="ECO:0000256" key="1">
    <source>
        <dbReference type="ARBA" id="ARBA00004613"/>
    </source>
</evidence>
<dbReference type="GO" id="GO:0005509">
    <property type="term" value="F:calcium ion binding"/>
    <property type="evidence" value="ECO:0007669"/>
    <property type="project" value="InterPro"/>
</dbReference>
<dbReference type="Proteomes" id="UP000278222">
    <property type="component" value="Unassembled WGS sequence"/>
</dbReference>